<evidence type="ECO:0000313" key="2">
    <source>
        <dbReference type="Proteomes" id="UP000317429"/>
    </source>
</evidence>
<keyword evidence="2" id="KW-1185">Reference proteome</keyword>
<dbReference type="Proteomes" id="UP000317429">
    <property type="component" value="Chromosome"/>
</dbReference>
<dbReference type="Pfam" id="PF05973">
    <property type="entry name" value="Gp49"/>
    <property type="match status" value="1"/>
</dbReference>
<dbReference type="AlphaFoldDB" id="A0A518D8P2"/>
<accession>A0A518D8P2</accession>
<name>A0A518D8P2_9BACT</name>
<proteinExistence type="predicted"/>
<protein>
    <recommendedName>
        <fullName evidence="3">Phage derived protein Gp49-like (DUF891)</fullName>
    </recommendedName>
</protein>
<reference evidence="1 2" key="1">
    <citation type="submission" date="2019-02" db="EMBL/GenBank/DDBJ databases">
        <title>Deep-cultivation of Planctomycetes and their phenomic and genomic characterization uncovers novel biology.</title>
        <authorList>
            <person name="Wiegand S."/>
            <person name="Jogler M."/>
            <person name="Boedeker C."/>
            <person name="Pinto D."/>
            <person name="Vollmers J."/>
            <person name="Rivas-Marin E."/>
            <person name="Kohn T."/>
            <person name="Peeters S.H."/>
            <person name="Heuer A."/>
            <person name="Rast P."/>
            <person name="Oberbeckmann S."/>
            <person name="Bunk B."/>
            <person name="Jeske O."/>
            <person name="Meyerdierks A."/>
            <person name="Storesund J.E."/>
            <person name="Kallscheuer N."/>
            <person name="Luecker S."/>
            <person name="Lage O.M."/>
            <person name="Pohl T."/>
            <person name="Merkel B.J."/>
            <person name="Hornburger P."/>
            <person name="Mueller R.-W."/>
            <person name="Bruemmer F."/>
            <person name="Labrenz M."/>
            <person name="Spormann A.M."/>
            <person name="Op den Camp H."/>
            <person name="Overmann J."/>
            <person name="Amann R."/>
            <person name="Jetten M.S.M."/>
            <person name="Mascher T."/>
            <person name="Medema M.H."/>
            <person name="Devos D.P."/>
            <person name="Kaster A.-K."/>
            <person name="Ovreas L."/>
            <person name="Rohde M."/>
            <person name="Galperin M.Y."/>
            <person name="Jogler C."/>
        </authorList>
    </citation>
    <scope>NUCLEOTIDE SEQUENCE [LARGE SCALE GENOMIC DNA]</scope>
    <source>
        <strain evidence="1 2">Pla175</strain>
    </source>
</reference>
<sequence length="79" mass="9022">MKSVGQGVFELRQRDAAGWYRIIYLKRIGSRLFVLHCFIKKSAKTPTNDLEIAARRLGIVQAKVAAEKKEERHGEKGDH</sequence>
<evidence type="ECO:0008006" key="3">
    <source>
        <dbReference type="Google" id="ProtNLM"/>
    </source>
</evidence>
<dbReference type="InterPro" id="IPR009241">
    <property type="entry name" value="HigB-like"/>
</dbReference>
<evidence type="ECO:0000313" key="1">
    <source>
        <dbReference type="EMBL" id="QDU87836.1"/>
    </source>
</evidence>
<gene>
    <name evidence="1" type="ORF">Pla175_12030</name>
</gene>
<organism evidence="1 2">
    <name type="scientific">Pirellulimonas nuda</name>
    <dbReference type="NCBI Taxonomy" id="2528009"/>
    <lineage>
        <taxon>Bacteria</taxon>
        <taxon>Pseudomonadati</taxon>
        <taxon>Planctomycetota</taxon>
        <taxon>Planctomycetia</taxon>
        <taxon>Pirellulales</taxon>
        <taxon>Lacipirellulaceae</taxon>
        <taxon>Pirellulimonas</taxon>
    </lineage>
</organism>
<dbReference type="OrthoDB" id="9797093at2"/>
<dbReference type="EMBL" id="CP036291">
    <property type="protein sequence ID" value="QDU87836.1"/>
    <property type="molecule type" value="Genomic_DNA"/>
</dbReference>
<dbReference type="KEGG" id="pnd:Pla175_12030"/>